<evidence type="ECO:0000313" key="4">
    <source>
        <dbReference type="EMBL" id="CAF3833503.1"/>
    </source>
</evidence>
<evidence type="ECO:0000313" key="5">
    <source>
        <dbReference type="Proteomes" id="UP000663829"/>
    </source>
</evidence>
<dbReference type="OrthoDB" id="47328at2759"/>
<sequence length="218" mass="25514">MAYIQVTYVEPYFDTSELQRRLTHFEKSYGLKRFMYATPFTMDGRAHGGLNEQYKRKTILTTERAFPYVKTRISVIEREQLILTPIEVAIEDIQKKTDELKVSTTQEPADAKILQMVIQGCIGTTVNQGPLEVALTFLTPVVEGKEQPTIHHNRIRLCFKEFTRRCAEALKRNKTLIGPDQREYQKELERNFLRFSERIQPLISCKPVRKAKRFENIK</sequence>
<dbReference type="Proteomes" id="UP000681722">
    <property type="component" value="Unassembled WGS sequence"/>
</dbReference>
<dbReference type="Proteomes" id="UP000663829">
    <property type="component" value="Unassembled WGS sequence"/>
</dbReference>
<dbReference type="InterPro" id="IPR026791">
    <property type="entry name" value="DOCK"/>
</dbReference>
<evidence type="ECO:0000259" key="2">
    <source>
        <dbReference type="PROSITE" id="PS51651"/>
    </source>
</evidence>
<name>A0A814LIL3_9BILA</name>
<dbReference type="Pfam" id="PF20422">
    <property type="entry name" value="DHR-2_Lobe_B"/>
    <property type="match status" value="1"/>
</dbReference>
<dbReference type="PANTHER" id="PTHR23317:SF76">
    <property type="entry name" value="LD20667P"/>
    <property type="match status" value="1"/>
</dbReference>
<dbReference type="Gene3D" id="1.20.58.740">
    <property type="match status" value="1"/>
</dbReference>
<evidence type="ECO:0000313" key="3">
    <source>
        <dbReference type="EMBL" id="CAF1065794.1"/>
    </source>
</evidence>
<dbReference type="PANTHER" id="PTHR23317">
    <property type="entry name" value="DEDICATOR OF CYTOKINESIS DOCK"/>
    <property type="match status" value="1"/>
</dbReference>
<dbReference type="FunFam" id="1.20.58.740:FF:000002">
    <property type="entry name" value="Dedicator of cytokinesis protein 7"/>
    <property type="match status" value="1"/>
</dbReference>
<comment type="similarity">
    <text evidence="1">Belongs to the DOCK family.</text>
</comment>
<dbReference type="InterPro" id="IPR046770">
    <property type="entry name" value="DOCKER_Lobe_B"/>
</dbReference>
<evidence type="ECO:0000256" key="1">
    <source>
        <dbReference type="PROSITE-ProRule" id="PRU00984"/>
    </source>
</evidence>
<protein>
    <recommendedName>
        <fullName evidence="2">DOCKER domain-containing protein</fullName>
    </recommendedName>
</protein>
<comment type="caution">
    <text evidence="3">The sequence shown here is derived from an EMBL/GenBank/DDBJ whole genome shotgun (WGS) entry which is preliminary data.</text>
</comment>
<dbReference type="InterPro" id="IPR043162">
    <property type="entry name" value="DOCK_C_lobe_C"/>
</dbReference>
<dbReference type="EMBL" id="CAJNOQ010004587">
    <property type="protein sequence ID" value="CAF1065794.1"/>
    <property type="molecule type" value="Genomic_DNA"/>
</dbReference>
<reference evidence="3" key="1">
    <citation type="submission" date="2021-02" db="EMBL/GenBank/DDBJ databases">
        <authorList>
            <person name="Nowell W R."/>
        </authorList>
    </citation>
    <scope>NUCLEOTIDE SEQUENCE</scope>
</reference>
<gene>
    <name evidence="3" type="ORF">GPM918_LOCUS17017</name>
    <name evidence="4" type="ORF">SRO942_LOCUS17016</name>
</gene>
<organism evidence="3 5">
    <name type="scientific">Didymodactylos carnosus</name>
    <dbReference type="NCBI Taxonomy" id="1234261"/>
    <lineage>
        <taxon>Eukaryota</taxon>
        <taxon>Metazoa</taxon>
        <taxon>Spiralia</taxon>
        <taxon>Gnathifera</taxon>
        <taxon>Rotifera</taxon>
        <taxon>Eurotatoria</taxon>
        <taxon>Bdelloidea</taxon>
        <taxon>Philodinida</taxon>
        <taxon>Philodinidae</taxon>
        <taxon>Didymodactylos</taxon>
    </lineage>
</organism>
<dbReference type="PROSITE" id="PS51651">
    <property type="entry name" value="DOCKER"/>
    <property type="match status" value="1"/>
</dbReference>
<dbReference type="InterPro" id="IPR027357">
    <property type="entry name" value="DOCKER_dom"/>
</dbReference>
<dbReference type="EMBL" id="CAJOBC010004587">
    <property type="protein sequence ID" value="CAF3833503.1"/>
    <property type="molecule type" value="Genomic_DNA"/>
</dbReference>
<dbReference type="AlphaFoldDB" id="A0A814LIL3"/>
<feature type="domain" description="DOCKER" evidence="2">
    <location>
        <begin position="1"/>
        <end position="208"/>
    </location>
</feature>
<accession>A0A814LIL3</accession>
<dbReference type="Pfam" id="PF20421">
    <property type="entry name" value="DHR-2_Lobe_C"/>
    <property type="match status" value="1"/>
</dbReference>
<dbReference type="GO" id="GO:0007264">
    <property type="term" value="P:small GTPase-mediated signal transduction"/>
    <property type="evidence" value="ECO:0007669"/>
    <property type="project" value="InterPro"/>
</dbReference>
<dbReference type="InterPro" id="IPR046773">
    <property type="entry name" value="DOCKER_Lobe_C"/>
</dbReference>
<keyword evidence="5" id="KW-1185">Reference proteome</keyword>
<proteinExistence type="inferred from homology"/>
<dbReference type="GO" id="GO:0005085">
    <property type="term" value="F:guanyl-nucleotide exchange factor activity"/>
    <property type="evidence" value="ECO:0007669"/>
    <property type="project" value="InterPro"/>
</dbReference>